<feature type="chain" id="PRO_5012064303" description="FAS1 domain-containing protein" evidence="1">
    <location>
        <begin position="22"/>
        <end position="237"/>
    </location>
</feature>
<sequence length="237" mass="27382">MIMKSTYKWLFAVLGCILALAACKKDYYDDSGTHNGKFDGNIMQYLESNPYYFSDVVKAIDLAGLRETMENETVTFFAPGNVSFDSTIYYTNRELFNIGQDTIRTLDQVPGPVWKAMLSRYLFKDKRLLNDYQQFDPNVFNTYPGQFFNSYLEEPMHIGVFYHDEGGAKYVGYRQLQLSYSRDYSISPIFWTTVNVASVNIEPTNGAVHALQFSNHRFGFIVNDFYLLIRQYGLNGQ</sequence>
<dbReference type="Proteomes" id="UP000220133">
    <property type="component" value="Chromosome"/>
</dbReference>
<dbReference type="AlphaFoldDB" id="A0A291QPW1"/>
<dbReference type="SUPFAM" id="SSF82153">
    <property type="entry name" value="FAS1 domain"/>
    <property type="match status" value="1"/>
</dbReference>
<accession>A0A291QPW1</accession>
<keyword evidence="3" id="KW-1185">Reference proteome</keyword>
<evidence type="ECO:0008006" key="4">
    <source>
        <dbReference type="Google" id="ProtNLM"/>
    </source>
</evidence>
<keyword evidence="1" id="KW-0732">Signal</keyword>
<evidence type="ECO:0000256" key="1">
    <source>
        <dbReference type="SAM" id="SignalP"/>
    </source>
</evidence>
<feature type="signal peptide" evidence="1">
    <location>
        <begin position="1"/>
        <end position="21"/>
    </location>
</feature>
<reference evidence="2 3" key="1">
    <citation type="submission" date="2017-10" db="EMBL/GenBank/DDBJ databases">
        <title>Paenichitinophaga pekingensis gen. nov., sp. nov., isolated from activated sludge.</title>
        <authorList>
            <person name="Jin D."/>
            <person name="Kong X."/>
            <person name="Deng Y."/>
            <person name="Bai Z."/>
        </authorList>
    </citation>
    <scope>NUCLEOTIDE SEQUENCE [LARGE SCALE GENOMIC DNA]</scope>
    <source>
        <strain evidence="2 3">13</strain>
    </source>
</reference>
<gene>
    <name evidence="2" type="ORF">COR50_01390</name>
</gene>
<organism evidence="2 3">
    <name type="scientific">Chitinophaga caeni</name>
    <dbReference type="NCBI Taxonomy" id="2029983"/>
    <lineage>
        <taxon>Bacteria</taxon>
        <taxon>Pseudomonadati</taxon>
        <taxon>Bacteroidota</taxon>
        <taxon>Chitinophagia</taxon>
        <taxon>Chitinophagales</taxon>
        <taxon>Chitinophagaceae</taxon>
        <taxon>Chitinophaga</taxon>
    </lineage>
</organism>
<evidence type="ECO:0000313" key="2">
    <source>
        <dbReference type="EMBL" id="ATL45922.1"/>
    </source>
</evidence>
<dbReference type="PROSITE" id="PS51257">
    <property type="entry name" value="PROKAR_LIPOPROTEIN"/>
    <property type="match status" value="1"/>
</dbReference>
<dbReference type="Gene3D" id="2.30.180.10">
    <property type="entry name" value="FAS1 domain"/>
    <property type="match status" value="1"/>
</dbReference>
<name>A0A291QPW1_9BACT</name>
<proteinExistence type="predicted"/>
<dbReference type="InterPro" id="IPR036378">
    <property type="entry name" value="FAS1_dom_sf"/>
</dbReference>
<protein>
    <recommendedName>
        <fullName evidence="4">FAS1 domain-containing protein</fullName>
    </recommendedName>
</protein>
<dbReference type="EMBL" id="CP023777">
    <property type="protein sequence ID" value="ATL45922.1"/>
    <property type="molecule type" value="Genomic_DNA"/>
</dbReference>
<dbReference type="KEGG" id="cbae:COR50_01390"/>
<evidence type="ECO:0000313" key="3">
    <source>
        <dbReference type="Proteomes" id="UP000220133"/>
    </source>
</evidence>